<feature type="chain" id="PRO_5032620213" description="Lipoprotein" evidence="1">
    <location>
        <begin position="21"/>
        <end position="183"/>
    </location>
</feature>
<sequence>MKRKWILVLLPMLVTLSCRSNDIFQDEYVTINAEKLQKLKPGQTEQSVRELFDNAFFRQITFENRPLPKRYQGKDYLIDRILVFRDLRSKTEKPSENVTVYGWTDRISLTVFLSYGKLQFFTVSHQHWNESGQLVKGVLHNPVDSDDTWPGLQCDMSFFQIFELGRKVNENDRRECGPLLGDL</sequence>
<proteinExistence type="predicted"/>
<gene>
    <name evidence="2" type="ORF">F9K24_12650</name>
</gene>
<evidence type="ECO:0000256" key="1">
    <source>
        <dbReference type="SAM" id="SignalP"/>
    </source>
</evidence>
<dbReference type="PROSITE" id="PS51257">
    <property type="entry name" value="PROKAR_LIPOPROTEIN"/>
    <property type="match status" value="1"/>
</dbReference>
<reference evidence="2 3" key="1">
    <citation type="submission" date="2019-10" db="EMBL/GenBank/DDBJ databases">
        <title>Extracellular Electron Transfer in a Candidatus Methanoperedens spp. Enrichment Culture.</title>
        <authorList>
            <person name="Berger S."/>
            <person name="Rangel Shaw D."/>
            <person name="Berben T."/>
            <person name="In 'T Zandt M."/>
            <person name="Frank J."/>
            <person name="Reimann J."/>
            <person name="Jetten M.S.M."/>
            <person name="Welte C.U."/>
        </authorList>
    </citation>
    <scope>NUCLEOTIDE SEQUENCE [LARGE SCALE GENOMIC DNA]</scope>
    <source>
        <strain evidence="2">SB12</strain>
    </source>
</reference>
<dbReference type="Proteomes" id="UP000460298">
    <property type="component" value="Unassembled WGS sequence"/>
</dbReference>
<protein>
    <recommendedName>
        <fullName evidence="4">Lipoprotein</fullName>
    </recommendedName>
</protein>
<dbReference type="AlphaFoldDB" id="A0A833LWN3"/>
<name>A0A833LWN3_9LEPT</name>
<dbReference type="EMBL" id="WBUI01000012">
    <property type="protein sequence ID" value="KAB2931776.1"/>
    <property type="molecule type" value="Genomic_DNA"/>
</dbReference>
<evidence type="ECO:0008006" key="4">
    <source>
        <dbReference type="Google" id="ProtNLM"/>
    </source>
</evidence>
<organism evidence="2 3">
    <name type="scientific">Leptonema illini</name>
    <dbReference type="NCBI Taxonomy" id="183"/>
    <lineage>
        <taxon>Bacteria</taxon>
        <taxon>Pseudomonadati</taxon>
        <taxon>Spirochaetota</taxon>
        <taxon>Spirochaetia</taxon>
        <taxon>Leptospirales</taxon>
        <taxon>Leptospiraceae</taxon>
        <taxon>Leptonema</taxon>
    </lineage>
</organism>
<evidence type="ECO:0000313" key="2">
    <source>
        <dbReference type="EMBL" id="KAB2931776.1"/>
    </source>
</evidence>
<keyword evidence="1" id="KW-0732">Signal</keyword>
<evidence type="ECO:0000313" key="3">
    <source>
        <dbReference type="Proteomes" id="UP000460298"/>
    </source>
</evidence>
<comment type="caution">
    <text evidence="2">The sequence shown here is derived from an EMBL/GenBank/DDBJ whole genome shotgun (WGS) entry which is preliminary data.</text>
</comment>
<feature type="signal peptide" evidence="1">
    <location>
        <begin position="1"/>
        <end position="20"/>
    </location>
</feature>
<accession>A0A833LWN3</accession>